<organism evidence="1 2">
    <name type="scientific">Iningainema tapete BLCC-T55</name>
    <dbReference type="NCBI Taxonomy" id="2748662"/>
    <lineage>
        <taxon>Bacteria</taxon>
        <taxon>Bacillati</taxon>
        <taxon>Cyanobacteriota</taxon>
        <taxon>Cyanophyceae</taxon>
        <taxon>Nostocales</taxon>
        <taxon>Scytonemataceae</taxon>
        <taxon>Iningainema tapete</taxon>
    </lineage>
</organism>
<keyword evidence="2" id="KW-1185">Reference proteome</keyword>
<dbReference type="PROSITE" id="PS51257">
    <property type="entry name" value="PROKAR_LIPOPROTEIN"/>
    <property type="match status" value="1"/>
</dbReference>
<evidence type="ECO:0000313" key="2">
    <source>
        <dbReference type="Proteomes" id="UP000629098"/>
    </source>
</evidence>
<dbReference type="EMBL" id="JACXAE010000064">
    <property type="protein sequence ID" value="MBD2774136.1"/>
    <property type="molecule type" value="Genomic_DNA"/>
</dbReference>
<proteinExistence type="predicted"/>
<evidence type="ECO:0000313" key="1">
    <source>
        <dbReference type="EMBL" id="MBD2774136.1"/>
    </source>
</evidence>
<reference evidence="1" key="1">
    <citation type="submission" date="2020-09" db="EMBL/GenBank/DDBJ databases">
        <title>Iningainema tapete sp. nov. (Scytonemataceae, Cyanobacteria) from greenhouses in central Florida (USA) produces two types of nodularin with biosynthetic potential for microcystin-LR and anabaenopeptins.</title>
        <authorList>
            <person name="Berthold D.E."/>
            <person name="Lefler F.W."/>
            <person name="Huang I.-S."/>
            <person name="Abdulla H."/>
            <person name="Zimba P.V."/>
            <person name="Laughinghouse H.D. IV."/>
        </authorList>
    </citation>
    <scope>NUCLEOTIDE SEQUENCE</scope>
    <source>
        <strain evidence="1">BLCCT55</strain>
    </source>
</reference>
<dbReference type="AlphaFoldDB" id="A0A8J7C850"/>
<gene>
    <name evidence="1" type="ORF">ICL16_19165</name>
</gene>
<protein>
    <recommendedName>
        <fullName evidence="3">Lipoprotein</fullName>
    </recommendedName>
</protein>
<dbReference type="Proteomes" id="UP000629098">
    <property type="component" value="Unassembled WGS sequence"/>
</dbReference>
<dbReference type="RefSeq" id="WP_190830761.1">
    <property type="nucleotide sequence ID" value="NZ_CAWPPI010000064.1"/>
</dbReference>
<name>A0A8J7C850_9CYAN</name>
<evidence type="ECO:0008006" key="3">
    <source>
        <dbReference type="Google" id="ProtNLM"/>
    </source>
</evidence>
<comment type="caution">
    <text evidence="1">The sequence shown here is derived from an EMBL/GenBank/DDBJ whole genome shotgun (WGS) entry which is preliminary data.</text>
</comment>
<sequence length="133" mass="15506">MRLIISLILIGLLTACTNSVLAPTRQIVRSAIALQLEQTQQQLNQQLDLNFQGFKINHLSINSQKLLTRENLPTFHVQGTYDLTMNLPKKHLNQPQKPFDIYLQLQKEGKTWRLLQQELSQDTQPLWRSYLIQ</sequence>
<accession>A0A8J7C850</accession>